<dbReference type="Proteomes" id="UP000053144">
    <property type="component" value="Chromosome 1"/>
</dbReference>
<evidence type="ECO:0000313" key="1">
    <source>
        <dbReference type="EMBL" id="KOM31216.1"/>
    </source>
</evidence>
<organism evidence="1 2">
    <name type="scientific">Phaseolus angularis</name>
    <name type="common">Azuki bean</name>
    <name type="synonym">Vigna angularis</name>
    <dbReference type="NCBI Taxonomy" id="3914"/>
    <lineage>
        <taxon>Eukaryota</taxon>
        <taxon>Viridiplantae</taxon>
        <taxon>Streptophyta</taxon>
        <taxon>Embryophyta</taxon>
        <taxon>Tracheophyta</taxon>
        <taxon>Spermatophyta</taxon>
        <taxon>Magnoliopsida</taxon>
        <taxon>eudicotyledons</taxon>
        <taxon>Gunneridae</taxon>
        <taxon>Pentapetalae</taxon>
        <taxon>rosids</taxon>
        <taxon>fabids</taxon>
        <taxon>Fabales</taxon>
        <taxon>Fabaceae</taxon>
        <taxon>Papilionoideae</taxon>
        <taxon>50 kb inversion clade</taxon>
        <taxon>NPAAA clade</taxon>
        <taxon>indigoferoid/millettioid clade</taxon>
        <taxon>Phaseoleae</taxon>
        <taxon>Vigna</taxon>
    </lineage>
</organism>
<evidence type="ECO:0008006" key="3">
    <source>
        <dbReference type="Google" id="ProtNLM"/>
    </source>
</evidence>
<proteinExistence type="predicted"/>
<dbReference type="PANTHER" id="PTHR33018:SF34">
    <property type="entry name" value="OS02G0472350 PROTEIN"/>
    <property type="match status" value="1"/>
</dbReference>
<name>A0A0L9TL61_PHAAN</name>
<reference evidence="2" key="1">
    <citation type="journal article" date="2015" name="Proc. Natl. Acad. Sci. U.S.A.">
        <title>Genome sequencing of adzuki bean (Vigna angularis) provides insight into high starch and low fat accumulation and domestication.</title>
        <authorList>
            <person name="Yang K."/>
            <person name="Tian Z."/>
            <person name="Chen C."/>
            <person name="Luo L."/>
            <person name="Zhao B."/>
            <person name="Wang Z."/>
            <person name="Yu L."/>
            <person name="Li Y."/>
            <person name="Sun Y."/>
            <person name="Li W."/>
            <person name="Chen Y."/>
            <person name="Li Y."/>
            <person name="Zhang Y."/>
            <person name="Ai D."/>
            <person name="Zhao J."/>
            <person name="Shang C."/>
            <person name="Ma Y."/>
            <person name="Wu B."/>
            <person name="Wang M."/>
            <person name="Gao L."/>
            <person name="Sun D."/>
            <person name="Zhang P."/>
            <person name="Guo F."/>
            <person name="Wang W."/>
            <person name="Li Y."/>
            <person name="Wang J."/>
            <person name="Varshney R.K."/>
            <person name="Wang J."/>
            <person name="Ling H.Q."/>
            <person name="Wan P."/>
        </authorList>
    </citation>
    <scope>NUCLEOTIDE SEQUENCE</scope>
    <source>
        <strain evidence="2">cv. Jingnong 6</strain>
    </source>
</reference>
<evidence type="ECO:0000313" key="2">
    <source>
        <dbReference type="Proteomes" id="UP000053144"/>
    </source>
</evidence>
<dbReference type="Gramene" id="KOM31216">
    <property type="protein sequence ID" value="KOM31216"/>
    <property type="gene ID" value="LR48_Vigan01g077100"/>
</dbReference>
<dbReference type="EMBL" id="CM003371">
    <property type="protein sequence ID" value="KOM31216.1"/>
    <property type="molecule type" value="Genomic_DNA"/>
</dbReference>
<dbReference type="AlphaFoldDB" id="A0A0L9TL61"/>
<protein>
    <recommendedName>
        <fullName evidence="3">Non-haem dioxygenase N-terminal domain-containing protein</fullName>
    </recommendedName>
</protein>
<dbReference type="PANTHER" id="PTHR33018">
    <property type="entry name" value="OS10G0338966 PROTEIN-RELATED"/>
    <property type="match status" value="1"/>
</dbReference>
<gene>
    <name evidence="1" type="ORF">LR48_Vigan01g077100</name>
</gene>
<sequence length="446" mass="49542">MSRSLHVVPTSWSIHAIGTPPRCLLVVGEDCELSVIDLSRLADKDETVREECKSHIARASQDWGFFQDDLVEKSSQGSFTQQGRDDILATAIGRPKKPGYVRGVGGGVGIKQFFGGATQRVTLAQLTESDQKVLRNEFKKELFPELRDELLSEIKSEIASLGLAIQGPPKGAPPVVAITKGICPLPEESGDGVDVPVDYISKKTNIVTPPQPPLSPLQQLGASVVTMGSKTIVIHMPPELTCKTGTTTLFVCHTDICEIVIGNDLLSTTVLRVWNLYLHHLSIERKNATIYGFLDPVIIQSVGNKSEEVKKYLTEMFEKASKEVYLSTQILNSWSMEAISRLWGIPSVSRKKMQIVTPNVREVDLCSVFYDFAILMRNWLVGLPKLIKATCYKCGYYVMKHMHTIICTNITDSWNKIFNDSSPMEAPDIEDIRTKWASFILSVSKL</sequence>
<accession>A0A0L9TL61</accession>
<dbReference type="SUPFAM" id="SSF51197">
    <property type="entry name" value="Clavaminate synthase-like"/>
    <property type="match status" value="1"/>
</dbReference>